<protein>
    <submittedName>
        <fullName evidence="3">Hypp2751 protein</fullName>
    </submittedName>
</protein>
<evidence type="ECO:0000256" key="1">
    <source>
        <dbReference type="SAM" id="MobiDB-lite"/>
    </source>
</evidence>
<name>A0A8J9ZWX5_BRALA</name>
<keyword evidence="2" id="KW-0472">Membrane</keyword>
<feature type="transmembrane region" description="Helical" evidence="2">
    <location>
        <begin position="33"/>
        <end position="55"/>
    </location>
</feature>
<keyword evidence="2" id="KW-1133">Transmembrane helix</keyword>
<feature type="compositionally biased region" description="Polar residues" evidence="1">
    <location>
        <begin position="88"/>
        <end position="103"/>
    </location>
</feature>
<evidence type="ECO:0000313" key="3">
    <source>
        <dbReference type="EMBL" id="CAH1263717.1"/>
    </source>
</evidence>
<reference evidence="3" key="1">
    <citation type="submission" date="2022-01" db="EMBL/GenBank/DDBJ databases">
        <authorList>
            <person name="Braso-Vives M."/>
        </authorList>
    </citation>
    <scope>NUCLEOTIDE SEQUENCE</scope>
</reference>
<dbReference type="AlphaFoldDB" id="A0A8J9ZWX5"/>
<evidence type="ECO:0000313" key="4">
    <source>
        <dbReference type="Proteomes" id="UP000838412"/>
    </source>
</evidence>
<keyword evidence="2" id="KW-0812">Transmembrane</keyword>
<feature type="region of interest" description="Disordered" evidence="1">
    <location>
        <begin position="228"/>
        <end position="254"/>
    </location>
</feature>
<feature type="compositionally biased region" description="Basic and acidic residues" evidence="1">
    <location>
        <begin position="233"/>
        <end position="249"/>
    </location>
</feature>
<dbReference type="OrthoDB" id="10050111at2759"/>
<feature type="region of interest" description="Disordered" evidence="1">
    <location>
        <begin position="85"/>
        <end position="188"/>
    </location>
</feature>
<gene>
    <name evidence="3" type="primary">Hypp2751</name>
    <name evidence="3" type="ORF">BLAG_LOCUS18320</name>
</gene>
<dbReference type="EMBL" id="OV696689">
    <property type="protein sequence ID" value="CAH1263717.1"/>
    <property type="molecule type" value="Genomic_DNA"/>
</dbReference>
<evidence type="ECO:0000256" key="2">
    <source>
        <dbReference type="SAM" id="Phobius"/>
    </source>
</evidence>
<feature type="compositionally biased region" description="Polar residues" evidence="1">
    <location>
        <begin position="16"/>
        <end position="25"/>
    </location>
</feature>
<keyword evidence="4" id="KW-1185">Reference proteome</keyword>
<organism evidence="3 4">
    <name type="scientific">Branchiostoma lanceolatum</name>
    <name type="common">Common lancelet</name>
    <name type="synonym">Amphioxus lanceolatum</name>
    <dbReference type="NCBI Taxonomy" id="7740"/>
    <lineage>
        <taxon>Eukaryota</taxon>
        <taxon>Metazoa</taxon>
        <taxon>Chordata</taxon>
        <taxon>Cephalochordata</taxon>
        <taxon>Leptocardii</taxon>
        <taxon>Amphioxiformes</taxon>
        <taxon>Branchiostomatidae</taxon>
        <taxon>Branchiostoma</taxon>
    </lineage>
</organism>
<proteinExistence type="predicted"/>
<feature type="compositionally biased region" description="Polar residues" evidence="1">
    <location>
        <begin position="114"/>
        <end position="136"/>
    </location>
</feature>
<dbReference type="Proteomes" id="UP000838412">
    <property type="component" value="Chromosome 4"/>
</dbReference>
<accession>A0A8J9ZWX5</accession>
<sequence length="293" mass="31547">MAHVTSPFTIMGTPNKPESNGSHESAPSFPLPALIAAVFGSAAGTLFIVAIVLTIRRKRKIKHPPSGPNSNIALSNTNTTAAVVASGHDQTGQGQSQTIAQSNTHTTTTVVTSGHDQTGQGQSLASTRGPAVSQSHYYVVADTPPNPTNTNTEGTGPGKPKKKSLAPPRKTPPRDAPPRLSPPCHDDDDCVYVEPDGALYMKPEDVLYEMPANSGPRQHTKEKFLSPLNGKAIPKDKPNFVPPRHDHNKPTYVEPDSALYMKPEDVMYEMPVNSHCKEPVDALDNLHYYQPPN</sequence>
<feature type="region of interest" description="Disordered" evidence="1">
    <location>
        <begin position="1"/>
        <end position="26"/>
    </location>
</feature>